<evidence type="ECO:0000313" key="2">
    <source>
        <dbReference type="Proteomes" id="UP001183809"/>
    </source>
</evidence>
<gene>
    <name evidence="1" type="ORF">RM764_15085</name>
</gene>
<keyword evidence="2" id="KW-1185">Reference proteome</keyword>
<dbReference type="EMBL" id="JAVREY010000014">
    <property type="protein sequence ID" value="MDT0464335.1"/>
    <property type="molecule type" value="Genomic_DNA"/>
</dbReference>
<proteinExistence type="predicted"/>
<sequence length="68" mass="7421">MESWTIKHFSQANPAGAGQNDVPALLRRVADSVESLGPVEVQDLVLHTETTGDGPWPSLTVYYHNTES</sequence>
<comment type="caution">
    <text evidence="1">The sequence shown here is derived from an EMBL/GenBank/DDBJ whole genome shotgun (WGS) entry which is preliminary data.</text>
</comment>
<reference evidence="2" key="1">
    <citation type="submission" date="2023-07" db="EMBL/GenBank/DDBJ databases">
        <title>30 novel species of actinomycetes from the DSMZ collection.</title>
        <authorList>
            <person name="Nouioui I."/>
        </authorList>
    </citation>
    <scope>NUCLEOTIDE SEQUENCE [LARGE SCALE GENOMIC DNA]</scope>
    <source>
        <strain evidence="2">DSM 41699</strain>
    </source>
</reference>
<organism evidence="1 2">
    <name type="scientific">Streptomyces gibsoniae</name>
    <dbReference type="NCBI Taxonomy" id="3075529"/>
    <lineage>
        <taxon>Bacteria</taxon>
        <taxon>Bacillati</taxon>
        <taxon>Actinomycetota</taxon>
        <taxon>Actinomycetes</taxon>
        <taxon>Kitasatosporales</taxon>
        <taxon>Streptomycetaceae</taxon>
        <taxon>Streptomyces</taxon>
    </lineage>
</organism>
<dbReference type="Proteomes" id="UP001183809">
    <property type="component" value="Unassembled WGS sequence"/>
</dbReference>
<evidence type="ECO:0000313" key="1">
    <source>
        <dbReference type="EMBL" id="MDT0464335.1"/>
    </source>
</evidence>
<protein>
    <submittedName>
        <fullName evidence="1">Uncharacterized protein</fullName>
    </submittedName>
</protein>
<name>A0ABU2TTX7_9ACTN</name>
<accession>A0ABU2TTX7</accession>
<dbReference type="RefSeq" id="WP_311695469.1">
    <property type="nucleotide sequence ID" value="NZ_JAVREY010000014.1"/>
</dbReference>